<dbReference type="SUPFAM" id="SSF56176">
    <property type="entry name" value="FAD-binding/transporter-associated domain-like"/>
    <property type="match status" value="1"/>
</dbReference>
<gene>
    <name evidence="2" type="ORF">S03H2_51796</name>
</gene>
<name>X1IXI3_9ZZZZ</name>
<dbReference type="EMBL" id="BARU01032883">
    <property type="protein sequence ID" value="GAH62253.1"/>
    <property type="molecule type" value="Genomic_DNA"/>
</dbReference>
<dbReference type="Gene3D" id="3.30.465.10">
    <property type="match status" value="1"/>
</dbReference>
<reference evidence="2" key="1">
    <citation type="journal article" date="2014" name="Front. Microbiol.">
        <title>High frequency of phylogenetically diverse reductive dehalogenase-homologous genes in deep subseafloor sedimentary metagenomes.</title>
        <authorList>
            <person name="Kawai M."/>
            <person name="Futagami T."/>
            <person name="Toyoda A."/>
            <person name="Takaki Y."/>
            <person name="Nishi S."/>
            <person name="Hori S."/>
            <person name="Arai W."/>
            <person name="Tsubouchi T."/>
            <person name="Morono Y."/>
            <person name="Uchiyama I."/>
            <person name="Ito T."/>
            <person name="Fujiyama A."/>
            <person name="Inagaki F."/>
            <person name="Takami H."/>
        </authorList>
    </citation>
    <scope>NUCLEOTIDE SEQUENCE</scope>
    <source>
        <strain evidence="2">Expedition CK06-06</strain>
    </source>
</reference>
<feature type="non-terminal residue" evidence="2">
    <location>
        <position position="116"/>
    </location>
</feature>
<proteinExistence type="predicted"/>
<accession>X1IXI3</accession>
<feature type="domain" description="FAD linked oxidase N-terminal" evidence="1">
    <location>
        <begin position="49"/>
        <end position="116"/>
    </location>
</feature>
<dbReference type="AlphaFoldDB" id="X1IXI3"/>
<protein>
    <recommendedName>
        <fullName evidence="1">FAD linked oxidase N-terminal domain-containing protein</fullName>
    </recommendedName>
</protein>
<dbReference type="InterPro" id="IPR006094">
    <property type="entry name" value="Oxid_FAD_bind_N"/>
</dbReference>
<dbReference type="InterPro" id="IPR036318">
    <property type="entry name" value="FAD-bd_PCMH-like_sf"/>
</dbReference>
<sequence length="116" mass="13152">MPLNNDKHGIIYGELVNILGSDYVSDDLGVLQAYTRGFYAASVLRSRMPEFVVLPSSTEDVQLVLRLANRYQFPFSVMGSGLTFPFIAATRPYWCIVDTKRMGYLEIDEKNMYAIV</sequence>
<evidence type="ECO:0000313" key="2">
    <source>
        <dbReference type="EMBL" id="GAH62253.1"/>
    </source>
</evidence>
<dbReference type="GO" id="GO:0050660">
    <property type="term" value="F:flavin adenine dinucleotide binding"/>
    <property type="evidence" value="ECO:0007669"/>
    <property type="project" value="InterPro"/>
</dbReference>
<comment type="caution">
    <text evidence="2">The sequence shown here is derived from an EMBL/GenBank/DDBJ whole genome shotgun (WGS) entry which is preliminary data.</text>
</comment>
<dbReference type="Pfam" id="PF01565">
    <property type="entry name" value="FAD_binding_4"/>
    <property type="match status" value="1"/>
</dbReference>
<evidence type="ECO:0000259" key="1">
    <source>
        <dbReference type="Pfam" id="PF01565"/>
    </source>
</evidence>
<organism evidence="2">
    <name type="scientific">marine sediment metagenome</name>
    <dbReference type="NCBI Taxonomy" id="412755"/>
    <lineage>
        <taxon>unclassified sequences</taxon>
        <taxon>metagenomes</taxon>
        <taxon>ecological metagenomes</taxon>
    </lineage>
</organism>
<dbReference type="InterPro" id="IPR016169">
    <property type="entry name" value="FAD-bd_PCMH_sub2"/>
</dbReference>